<dbReference type="InterPro" id="IPR016208">
    <property type="entry name" value="Ald_Oxase/xanthine_DH-like"/>
</dbReference>
<dbReference type="InterPro" id="IPR008274">
    <property type="entry name" value="AldOxase/xan_DH_MoCoBD1"/>
</dbReference>
<dbReference type="SUPFAM" id="SSF54665">
    <property type="entry name" value="CO dehydrogenase molybdoprotein N-domain-like"/>
    <property type="match status" value="1"/>
</dbReference>
<comment type="caution">
    <text evidence="4">The sequence shown here is derived from an EMBL/GenBank/DDBJ whole genome shotgun (WGS) entry which is preliminary data.</text>
</comment>
<gene>
    <name evidence="4" type="ORF">HF526_14005</name>
</gene>
<keyword evidence="1" id="KW-0500">Molybdenum</keyword>
<evidence type="ECO:0000313" key="5">
    <source>
        <dbReference type="Proteomes" id="UP000820669"/>
    </source>
</evidence>
<dbReference type="Gene3D" id="3.90.1170.50">
    <property type="entry name" value="Aldehyde oxidase/xanthine dehydrogenase, a/b hammerhead"/>
    <property type="match status" value="1"/>
</dbReference>
<dbReference type="InterPro" id="IPR037165">
    <property type="entry name" value="AldOxase/xan_DH_Mopterin-bd_sf"/>
</dbReference>
<sequence>MTVIGERVPRSDGRSKVSGEAVYGVDYSEPGMIWGALLRSPVSSGRITRLDTAAASAMPGVHAVLTAADAPDTYAGWVLRDQRLFAADVVHYEGQPVAAVAADTLAQARAAVAAIELEIEPLPAVVDLAEAMAPDAPLVHPGWEAFVPTAGEDFPRRGNIAAESISDPPGVDEAFAEAHRVIEDEFVAQRQYQAYIEPKSAVGIFRDGRYTVHTAHQFPYNVRDRVSQFLDVRPSAVRVVGHTIGGGFGAKLDAGLEPYAALLSRAAGGLAVKLVNTRTEDLLTCPSRENAITRLRSAVDEDGNVLARELEVIADNGAYSGEMPWLASIALHCARGVYRAGPTRVIARLVYTNTAPTGAFRGVNGTYLYHAVERHTDHIASELGLDRREYRLRHLFTDGEELLNGQVLHDAGILRKGFEAIETAAPWAELQAGRRPYRGIGIGAAWWLTNPMPGTAVVKLHEDGTAAVITAATDNGSGAVSMGVTQIVADRLGIPPSDVYVTMPDTDVAGFDAGSQGSRTTRIVGKASQIAADEVIEKLKNVAAGLLEAAVDDLEVADGTVRVKGAPGNALPIAQVAVTATNTVGPIQGTGSFVTPFPDFNPGCATGLMLPSFPTPTYHVHLAEVEVDPVTGTVRVLRYLVAQEVGRIISPDGTYGQVMGGVTQGIGYALHESLRIGDDGRYRERTLESYRLPLAVDVPRVEFFALEHPDPDGPAGAKGVGEGPVLLPAAVIANAVSDAIGKPLNSIPITPEEVLAAIQS</sequence>
<dbReference type="InterPro" id="IPR036856">
    <property type="entry name" value="Ald_Oxase/Xan_DH_a/b_sf"/>
</dbReference>
<dbReference type="RefSeq" id="WP_169381860.1">
    <property type="nucleotide sequence ID" value="NZ_JAAXLA010000022.1"/>
</dbReference>
<accession>A0ABX1SBY2</accession>
<dbReference type="InterPro" id="IPR046867">
    <property type="entry name" value="AldOxase/xan_DH_MoCoBD2"/>
</dbReference>
<dbReference type="Pfam" id="PF20256">
    <property type="entry name" value="MoCoBD_2"/>
    <property type="match status" value="1"/>
</dbReference>
<dbReference type="SUPFAM" id="SSF56003">
    <property type="entry name" value="Molybdenum cofactor-binding domain"/>
    <property type="match status" value="1"/>
</dbReference>
<dbReference type="PANTHER" id="PTHR11908:SF132">
    <property type="entry name" value="ALDEHYDE OXIDASE 1-RELATED"/>
    <property type="match status" value="1"/>
</dbReference>
<dbReference type="Proteomes" id="UP000820669">
    <property type="component" value="Unassembled WGS sequence"/>
</dbReference>
<dbReference type="Pfam" id="PF01315">
    <property type="entry name" value="Ald_Xan_dh_C"/>
    <property type="match status" value="1"/>
</dbReference>
<reference evidence="4 5" key="1">
    <citation type="submission" date="2020-04" db="EMBL/GenBank/DDBJ databases">
        <authorList>
            <person name="Klaysubun C."/>
            <person name="Duangmal K."/>
            <person name="Lipun K."/>
        </authorList>
    </citation>
    <scope>NUCLEOTIDE SEQUENCE [LARGE SCALE GENOMIC DNA]</scope>
    <source>
        <strain evidence="4 5">K10HN5</strain>
    </source>
</reference>
<dbReference type="PANTHER" id="PTHR11908">
    <property type="entry name" value="XANTHINE DEHYDROGENASE"/>
    <property type="match status" value="1"/>
</dbReference>
<evidence type="ECO:0000313" key="4">
    <source>
        <dbReference type="EMBL" id="NMH98414.1"/>
    </source>
</evidence>
<name>A0ABX1SBY2_9PSEU</name>
<evidence type="ECO:0000256" key="2">
    <source>
        <dbReference type="ARBA" id="ARBA00023002"/>
    </source>
</evidence>
<protein>
    <submittedName>
        <fullName evidence="4">Xanthine dehydrogenase family protein molybdopterin-binding subunit</fullName>
    </submittedName>
</protein>
<dbReference type="Gene3D" id="3.30.365.10">
    <property type="entry name" value="Aldehyde oxidase/xanthine dehydrogenase, molybdopterin binding domain"/>
    <property type="match status" value="4"/>
</dbReference>
<proteinExistence type="predicted"/>
<dbReference type="SMART" id="SM01008">
    <property type="entry name" value="Ald_Xan_dh_C"/>
    <property type="match status" value="1"/>
</dbReference>
<dbReference type="Pfam" id="PF02738">
    <property type="entry name" value="MoCoBD_1"/>
    <property type="match status" value="1"/>
</dbReference>
<organism evidence="4 5">
    <name type="scientific">Pseudonocardia acidicola</name>
    <dbReference type="NCBI Taxonomy" id="2724939"/>
    <lineage>
        <taxon>Bacteria</taxon>
        <taxon>Bacillati</taxon>
        <taxon>Actinomycetota</taxon>
        <taxon>Actinomycetes</taxon>
        <taxon>Pseudonocardiales</taxon>
        <taxon>Pseudonocardiaceae</taxon>
        <taxon>Pseudonocardia</taxon>
    </lineage>
</organism>
<keyword evidence="5" id="KW-1185">Reference proteome</keyword>
<keyword evidence="2" id="KW-0560">Oxidoreductase</keyword>
<dbReference type="EMBL" id="JAAXLA010000022">
    <property type="protein sequence ID" value="NMH98414.1"/>
    <property type="molecule type" value="Genomic_DNA"/>
</dbReference>
<dbReference type="InterPro" id="IPR000674">
    <property type="entry name" value="Ald_Oxase/Xan_DH_a/b"/>
</dbReference>
<evidence type="ECO:0000256" key="1">
    <source>
        <dbReference type="ARBA" id="ARBA00022505"/>
    </source>
</evidence>
<evidence type="ECO:0000259" key="3">
    <source>
        <dbReference type="SMART" id="SM01008"/>
    </source>
</evidence>
<feature type="domain" description="Aldehyde oxidase/xanthine dehydrogenase a/b hammerhead" evidence="3">
    <location>
        <begin position="18"/>
        <end position="123"/>
    </location>
</feature>